<dbReference type="RefSeq" id="WP_318647072.1">
    <property type="nucleotide sequence ID" value="NZ_CP137852.1"/>
</dbReference>
<reference evidence="2 3" key="1">
    <citation type="submission" date="2023-11" db="EMBL/GenBank/DDBJ databases">
        <title>Arctic aerobic anoxygenic photoheterotroph Sediminicoccus rosea KRV36 adapts its photosynthesis to long days of polar summer.</title>
        <authorList>
            <person name="Tomasch J."/>
            <person name="Kopejtka K."/>
            <person name="Bily T."/>
            <person name="Gardiner A.T."/>
            <person name="Gardian Z."/>
            <person name="Shivaramu S."/>
            <person name="Koblizek M."/>
            <person name="Engelhardt F."/>
            <person name="Kaftan D."/>
        </authorList>
    </citation>
    <scope>NUCLEOTIDE SEQUENCE [LARGE SCALE GENOMIC DNA]</scope>
    <source>
        <strain evidence="2 3">R-30</strain>
    </source>
</reference>
<protein>
    <submittedName>
        <fullName evidence="2">Uncharacterized protein</fullName>
    </submittedName>
</protein>
<feature type="region of interest" description="Disordered" evidence="1">
    <location>
        <begin position="1"/>
        <end position="40"/>
    </location>
</feature>
<evidence type="ECO:0000256" key="1">
    <source>
        <dbReference type="SAM" id="MobiDB-lite"/>
    </source>
</evidence>
<accession>A0ABZ0PBS7</accession>
<proteinExistence type="predicted"/>
<sequence length="202" mass="22178">MPKAKAPDGEAEAASSVSAQKRRAAALLTEPTPNAAHRGASDIVTVEGLADLARRHLSEDERRELAKSLVADMPKRRQGKPAGAVTFNRDPLVWAFLHRQAAAVATLGSRLPVETAAREVAENWAAWFAENGGELPGYGKRRDVFGGMDWDDPEGRRALFQAIRRGYQKKRAFHDYVIAEFAAALGAEAWPWPRPPVTNRTE</sequence>
<keyword evidence="3" id="KW-1185">Reference proteome</keyword>
<evidence type="ECO:0000313" key="2">
    <source>
        <dbReference type="EMBL" id="WPB83090.1"/>
    </source>
</evidence>
<gene>
    <name evidence="2" type="ORF">R9Z33_13345</name>
</gene>
<name>A0ABZ0PBS7_9PROT</name>
<dbReference type="Proteomes" id="UP001305521">
    <property type="component" value="Chromosome"/>
</dbReference>
<organism evidence="2 3">
    <name type="scientific">Sediminicoccus rosea</name>
    <dbReference type="NCBI Taxonomy" id="1225128"/>
    <lineage>
        <taxon>Bacteria</taxon>
        <taxon>Pseudomonadati</taxon>
        <taxon>Pseudomonadota</taxon>
        <taxon>Alphaproteobacteria</taxon>
        <taxon>Acetobacterales</taxon>
        <taxon>Roseomonadaceae</taxon>
        <taxon>Sediminicoccus</taxon>
    </lineage>
</organism>
<dbReference type="EMBL" id="CP137852">
    <property type="protein sequence ID" value="WPB83090.1"/>
    <property type="molecule type" value="Genomic_DNA"/>
</dbReference>
<evidence type="ECO:0000313" key="3">
    <source>
        <dbReference type="Proteomes" id="UP001305521"/>
    </source>
</evidence>